<evidence type="ECO:0000313" key="5">
    <source>
        <dbReference type="EMBL" id="GAA3999588.1"/>
    </source>
</evidence>
<dbReference type="PROSITE" id="PS50887">
    <property type="entry name" value="GGDEF"/>
    <property type="match status" value="1"/>
</dbReference>
<organism evidence="5 6">
    <name type="scientific">Sphingomonas humi</name>
    <dbReference type="NCBI Taxonomy" id="335630"/>
    <lineage>
        <taxon>Bacteria</taxon>
        <taxon>Pseudomonadati</taxon>
        <taxon>Pseudomonadota</taxon>
        <taxon>Alphaproteobacteria</taxon>
        <taxon>Sphingomonadales</taxon>
        <taxon>Sphingomonadaceae</taxon>
        <taxon>Sphingomonas</taxon>
    </lineage>
</organism>
<feature type="signal peptide" evidence="2">
    <location>
        <begin position="1"/>
        <end position="16"/>
    </location>
</feature>
<keyword evidence="1" id="KW-0472">Membrane</keyword>
<evidence type="ECO:0000259" key="3">
    <source>
        <dbReference type="PROSITE" id="PS50883"/>
    </source>
</evidence>
<keyword evidence="1" id="KW-0812">Transmembrane</keyword>
<evidence type="ECO:0000256" key="1">
    <source>
        <dbReference type="SAM" id="Phobius"/>
    </source>
</evidence>
<dbReference type="InterPro" id="IPR007892">
    <property type="entry name" value="CHASE4"/>
</dbReference>
<dbReference type="EMBL" id="BAAAZD010000001">
    <property type="protein sequence ID" value="GAA3999588.1"/>
    <property type="molecule type" value="Genomic_DNA"/>
</dbReference>
<dbReference type="InterPro" id="IPR052155">
    <property type="entry name" value="Biofilm_reg_signaling"/>
</dbReference>
<dbReference type="PANTHER" id="PTHR44757:SF2">
    <property type="entry name" value="BIOFILM ARCHITECTURE MAINTENANCE PROTEIN MBAA"/>
    <property type="match status" value="1"/>
</dbReference>
<gene>
    <name evidence="5" type="ORF">GCM10022211_06990</name>
</gene>
<keyword evidence="1" id="KW-1133">Transmembrane helix</keyword>
<protein>
    <submittedName>
        <fullName evidence="5">EAL domain-containing protein</fullName>
    </submittedName>
</protein>
<dbReference type="CDD" id="cd01949">
    <property type="entry name" value="GGDEF"/>
    <property type="match status" value="1"/>
</dbReference>
<keyword evidence="2" id="KW-0732">Signal</keyword>
<dbReference type="SMART" id="SM00267">
    <property type="entry name" value="GGDEF"/>
    <property type="match status" value="1"/>
</dbReference>
<dbReference type="PANTHER" id="PTHR44757">
    <property type="entry name" value="DIGUANYLATE CYCLASE DGCP"/>
    <property type="match status" value="1"/>
</dbReference>
<feature type="domain" description="EAL" evidence="3">
    <location>
        <begin position="447"/>
        <end position="695"/>
    </location>
</feature>
<evidence type="ECO:0000256" key="2">
    <source>
        <dbReference type="SAM" id="SignalP"/>
    </source>
</evidence>
<keyword evidence="6" id="KW-1185">Reference proteome</keyword>
<name>A0ABP7RM92_9SPHN</name>
<dbReference type="Pfam" id="PF00563">
    <property type="entry name" value="EAL"/>
    <property type="match status" value="1"/>
</dbReference>
<dbReference type="InterPro" id="IPR035919">
    <property type="entry name" value="EAL_sf"/>
</dbReference>
<comment type="caution">
    <text evidence="5">The sequence shown here is derived from an EMBL/GenBank/DDBJ whole genome shotgun (WGS) entry which is preliminary data.</text>
</comment>
<accession>A0ABP7RM92</accession>
<proteinExistence type="predicted"/>
<dbReference type="InterPro" id="IPR043128">
    <property type="entry name" value="Rev_trsase/Diguanyl_cyclase"/>
</dbReference>
<evidence type="ECO:0000313" key="6">
    <source>
        <dbReference type="Proteomes" id="UP001501310"/>
    </source>
</evidence>
<dbReference type="Proteomes" id="UP001501310">
    <property type="component" value="Unassembled WGS sequence"/>
</dbReference>
<feature type="chain" id="PRO_5045513390" evidence="2">
    <location>
        <begin position="17"/>
        <end position="697"/>
    </location>
</feature>
<dbReference type="InterPro" id="IPR000160">
    <property type="entry name" value="GGDEF_dom"/>
</dbReference>
<dbReference type="SUPFAM" id="SSF141868">
    <property type="entry name" value="EAL domain-like"/>
    <property type="match status" value="1"/>
</dbReference>
<sequence length="697" mass="76316">MLPIALVVAMCLGAQASLFLALTSSQDRMALAGEHELASTALREEQDSLLRLLKDYAFWDSAYQRLSLRLDTAFADENLGLYLAPAHGLDYSFVLDGQDRTIYATRGTAKTTQTALTALGAPVVRAVSAVRRIGPGGDPRVVGFTLVEGHLALFGVSAILPSPDSKMRERPGPRALMILVDYVDAGMMHELANRYRLADLRLTGARPGSSANLPVTLYGGEVAGHLTWSPYQPGTNARHQLLPWMLAVGLVVIFLAIVAVRMGRASARELIASEAKARHLAHHDTLTLLPNRRAFMERLKLREESEQAGILYLDLDGFKEVNDVFGHGAGDALLKAATERLQSIVSWRGILARIGGDEFAVLITGPLAREGAECLAQAVVQAFDEPFETAGHNLSVGTSIGVVFDNGDLSGEEMVRRADIAMYVAKSEGKHRYRAYDPSMERGRELTKQLESDLHRAIGTDQIYVLFQPVVNAGDGRTIGVEALARWRHPDRGEISPDIFIPIAEKSGLIVALGRQILREACQHTRSTGLDLAVNLSPAQFWNDNLFEDITSILEETEFPTHRLELEITENYLLRRPEAAAQVLNRLRRIGIRVALDDFGTGYASVAYLKRFKMDKLKLDRSFVERIANDSEAASVASAMIALGQALNLNIAAEGVETEDQARALRIAGCTHLQGWLFGRPQASSTLMAEIPLSRRA</sequence>
<dbReference type="NCBIfam" id="TIGR00254">
    <property type="entry name" value="GGDEF"/>
    <property type="match status" value="1"/>
</dbReference>
<dbReference type="SMART" id="SM00052">
    <property type="entry name" value="EAL"/>
    <property type="match status" value="1"/>
</dbReference>
<dbReference type="PROSITE" id="PS50883">
    <property type="entry name" value="EAL"/>
    <property type="match status" value="1"/>
</dbReference>
<dbReference type="InterPro" id="IPR029787">
    <property type="entry name" value="Nucleotide_cyclase"/>
</dbReference>
<dbReference type="CDD" id="cd01948">
    <property type="entry name" value="EAL"/>
    <property type="match status" value="1"/>
</dbReference>
<dbReference type="Gene3D" id="3.30.70.270">
    <property type="match status" value="1"/>
</dbReference>
<feature type="domain" description="GGDEF" evidence="4">
    <location>
        <begin position="306"/>
        <end position="438"/>
    </location>
</feature>
<feature type="transmembrane region" description="Helical" evidence="1">
    <location>
        <begin position="241"/>
        <end position="260"/>
    </location>
</feature>
<reference evidence="6" key="1">
    <citation type="journal article" date="2019" name="Int. J. Syst. Evol. Microbiol.">
        <title>The Global Catalogue of Microorganisms (GCM) 10K type strain sequencing project: providing services to taxonomists for standard genome sequencing and annotation.</title>
        <authorList>
            <consortium name="The Broad Institute Genomics Platform"/>
            <consortium name="The Broad Institute Genome Sequencing Center for Infectious Disease"/>
            <person name="Wu L."/>
            <person name="Ma J."/>
        </authorList>
    </citation>
    <scope>NUCLEOTIDE SEQUENCE [LARGE SCALE GENOMIC DNA]</scope>
    <source>
        <strain evidence="6">JCM 16603</strain>
    </source>
</reference>
<dbReference type="Gene3D" id="3.20.20.450">
    <property type="entry name" value="EAL domain"/>
    <property type="match status" value="1"/>
</dbReference>
<dbReference type="Pfam" id="PF05228">
    <property type="entry name" value="CHASE4"/>
    <property type="match status" value="1"/>
</dbReference>
<dbReference type="SUPFAM" id="SSF55073">
    <property type="entry name" value="Nucleotide cyclase"/>
    <property type="match status" value="1"/>
</dbReference>
<dbReference type="InterPro" id="IPR001633">
    <property type="entry name" value="EAL_dom"/>
</dbReference>
<evidence type="ECO:0000259" key="4">
    <source>
        <dbReference type="PROSITE" id="PS50887"/>
    </source>
</evidence>
<dbReference type="Pfam" id="PF00990">
    <property type="entry name" value="GGDEF"/>
    <property type="match status" value="1"/>
</dbReference>